<dbReference type="Proteomes" id="UP000182761">
    <property type="component" value="Unassembled WGS sequence"/>
</dbReference>
<feature type="coiled-coil region" evidence="3">
    <location>
        <begin position="120"/>
        <end position="158"/>
    </location>
</feature>
<dbReference type="PANTHER" id="PTHR32347">
    <property type="entry name" value="EFFLUX SYSTEM COMPONENT YKNX-RELATED"/>
    <property type="match status" value="1"/>
</dbReference>
<sequence length="298" mass="33625">MRKLIVLTIGTFMIMLSCNQNKFEHDASGTFEATEVIVSSEANGKLEIFQLTEGDLIAQGQYVGYIDSIQLYLKKKQLLAANRAIQVKRPDISVQVSSIKEQIEKAEFEKRRILRLLADNAATQKQLDDINSQIKVLKKSLNAQVNSLATSVNSLNEESNTNNVQVAQIEDQLKKCKIINPIKGTVLNKYVEEKELVTQGKALYKIADTKNLFLRAYIVSEQLEKIKIGQKVKVYINISEDKQKFYPGIVTWISDKAEFTPKTIQTKDERQNLVYAVKIAVANTDGLIKIGMYGDVDF</sequence>
<gene>
    <name evidence="5" type="ORF">Ga0061079_10124</name>
</gene>
<feature type="domain" description="Multidrug resistance protein MdtA-like barrel-sandwich hybrid" evidence="4">
    <location>
        <begin position="36"/>
        <end position="205"/>
    </location>
</feature>
<dbReference type="Gene3D" id="2.40.30.170">
    <property type="match status" value="1"/>
</dbReference>
<dbReference type="InterPro" id="IPR050465">
    <property type="entry name" value="UPF0194_transport"/>
</dbReference>
<dbReference type="Pfam" id="PF25917">
    <property type="entry name" value="BSH_RND"/>
    <property type="match status" value="1"/>
</dbReference>
<dbReference type="OrthoDB" id="9778236at2"/>
<name>A0A0X3ALU7_9FLAO</name>
<keyword evidence="2 3" id="KW-0175">Coiled coil</keyword>
<proteinExistence type="predicted"/>
<evidence type="ECO:0000256" key="2">
    <source>
        <dbReference type="ARBA" id="ARBA00023054"/>
    </source>
</evidence>
<keyword evidence="6" id="KW-1185">Reference proteome</keyword>
<organism evidence="5 6">
    <name type="scientific">Apibacter mensalis</name>
    <dbReference type="NCBI Taxonomy" id="1586267"/>
    <lineage>
        <taxon>Bacteria</taxon>
        <taxon>Pseudomonadati</taxon>
        <taxon>Bacteroidota</taxon>
        <taxon>Flavobacteriia</taxon>
        <taxon>Flavobacteriales</taxon>
        <taxon>Weeksellaceae</taxon>
        <taxon>Apibacter</taxon>
    </lineage>
</organism>
<dbReference type="STRING" id="1586267.GCA_001418685_00024"/>
<comment type="subcellular location">
    <subcellularLocation>
        <location evidence="1">Cell envelope</location>
    </subcellularLocation>
</comment>
<protein>
    <submittedName>
        <fullName evidence="5">HlyD family secretion protein</fullName>
    </submittedName>
</protein>
<evidence type="ECO:0000259" key="4">
    <source>
        <dbReference type="Pfam" id="PF25917"/>
    </source>
</evidence>
<dbReference type="PANTHER" id="PTHR32347:SF23">
    <property type="entry name" value="BLL5650 PROTEIN"/>
    <property type="match status" value="1"/>
</dbReference>
<dbReference type="Gene3D" id="2.40.50.100">
    <property type="match status" value="1"/>
</dbReference>
<dbReference type="SUPFAM" id="SSF111369">
    <property type="entry name" value="HlyD-like secretion proteins"/>
    <property type="match status" value="1"/>
</dbReference>
<dbReference type="RefSeq" id="WP_055424680.1">
    <property type="nucleotide sequence ID" value="NZ_FCOR01000001.1"/>
</dbReference>
<dbReference type="AlphaFoldDB" id="A0A0X3ALU7"/>
<dbReference type="PROSITE" id="PS51257">
    <property type="entry name" value="PROKAR_LIPOPROTEIN"/>
    <property type="match status" value="1"/>
</dbReference>
<dbReference type="InterPro" id="IPR058625">
    <property type="entry name" value="MdtA-like_BSH"/>
</dbReference>
<evidence type="ECO:0000256" key="3">
    <source>
        <dbReference type="SAM" id="Coils"/>
    </source>
</evidence>
<evidence type="ECO:0000313" key="5">
    <source>
        <dbReference type="EMBL" id="CVK15213.1"/>
    </source>
</evidence>
<dbReference type="GO" id="GO:0030313">
    <property type="term" value="C:cell envelope"/>
    <property type="evidence" value="ECO:0007669"/>
    <property type="project" value="UniProtKB-SubCell"/>
</dbReference>
<accession>A0A0X3ALU7</accession>
<dbReference type="EMBL" id="FCOR01000001">
    <property type="protein sequence ID" value="CVK15213.1"/>
    <property type="molecule type" value="Genomic_DNA"/>
</dbReference>
<evidence type="ECO:0000313" key="6">
    <source>
        <dbReference type="Proteomes" id="UP000182761"/>
    </source>
</evidence>
<evidence type="ECO:0000256" key="1">
    <source>
        <dbReference type="ARBA" id="ARBA00004196"/>
    </source>
</evidence>
<reference evidence="5 6" key="1">
    <citation type="submission" date="2016-01" db="EMBL/GenBank/DDBJ databases">
        <authorList>
            <person name="McClelland M."/>
            <person name="Jain A."/>
            <person name="Saraogi P."/>
            <person name="Mendelson R."/>
            <person name="Westerman R."/>
            <person name="SanMiguel P."/>
            <person name="Csonka L."/>
        </authorList>
    </citation>
    <scope>NUCLEOTIDE SEQUENCE [LARGE SCALE GENOMIC DNA]</scope>
    <source>
        <strain evidence="5 6">R-53146</strain>
    </source>
</reference>